<dbReference type="SUPFAM" id="SSF53271">
    <property type="entry name" value="PRTase-like"/>
    <property type="match status" value="1"/>
</dbReference>
<gene>
    <name evidence="3" type="ORF">QJ043_09420</name>
</gene>
<dbReference type="Gene3D" id="3.40.50.2020">
    <property type="match status" value="2"/>
</dbReference>
<dbReference type="NCBIfam" id="TIGR01251">
    <property type="entry name" value="ribP_PPkin"/>
    <property type="match status" value="1"/>
</dbReference>
<protein>
    <submittedName>
        <fullName evidence="3">Ribose-phosphate pyrophosphokinase</fullName>
        <ecNumber evidence="3">2.7.6.1</ecNumber>
    </submittedName>
</protein>
<dbReference type="EMBL" id="JASJEX010000005">
    <property type="protein sequence ID" value="MDJ1130293.1"/>
    <property type="molecule type" value="Genomic_DNA"/>
</dbReference>
<feature type="domain" description="Ribose-phosphate pyrophosphokinase N-terminal" evidence="2">
    <location>
        <begin position="18"/>
        <end position="134"/>
    </location>
</feature>
<reference evidence="3" key="1">
    <citation type="submission" date="2023-05" db="EMBL/GenBank/DDBJ databases">
        <title>[olsenella] sp. nov., isolated from a pig farm feces dump.</title>
        <authorList>
            <person name="Chang Y.-H."/>
        </authorList>
    </citation>
    <scope>NUCLEOTIDE SEQUENCE</scope>
    <source>
        <strain evidence="3">YH-ols2217</strain>
    </source>
</reference>
<name>A0ABT6ZML4_9ACTN</name>
<dbReference type="InterPro" id="IPR029057">
    <property type="entry name" value="PRTase-like"/>
</dbReference>
<dbReference type="InterPro" id="IPR000836">
    <property type="entry name" value="PRTase_dom"/>
</dbReference>
<dbReference type="RefSeq" id="WP_283713469.1">
    <property type="nucleotide sequence ID" value="NZ_JASJEW010000004.1"/>
</dbReference>
<dbReference type="InterPro" id="IPR029099">
    <property type="entry name" value="Pribosyltran_N"/>
</dbReference>
<dbReference type="GO" id="GO:0004749">
    <property type="term" value="F:ribose phosphate diphosphokinase activity"/>
    <property type="evidence" value="ECO:0007669"/>
    <property type="project" value="UniProtKB-EC"/>
</dbReference>
<dbReference type="CDD" id="cd06223">
    <property type="entry name" value="PRTases_typeI"/>
    <property type="match status" value="1"/>
</dbReference>
<dbReference type="InterPro" id="IPR005946">
    <property type="entry name" value="Rib-P_diPkinase"/>
</dbReference>
<dbReference type="Pfam" id="PF14572">
    <property type="entry name" value="Pribosyl_synth"/>
    <property type="match status" value="1"/>
</dbReference>
<evidence type="ECO:0000256" key="1">
    <source>
        <dbReference type="ARBA" id="ARBA00022727"/>
    </source>
</evidence>
<keyword evidence="1" id="KW-0545">Nucleotide biosynthesis</keyword>
<evidence type="ECO:0000313" key="4">
    <source>
        <dbReference type="Proteomes" id="UP001431693"/>
    </source>
</evidence>
<proteinExistence type="predicted"/>
<comment type="caution">
    <text evidence="3">The sequence shown here is derived from an EMBL/GenBank/DDBJ whole genome shotgun (WGS) entry which is preliminary data.</text>
</comment>
<organism evidence="3 4">
    <name type="scientific">Kribbibacterium absianum</name>
    <dbReference type="NCBI Taxonomy" id="3044210"/>
    <lineage>
        <taxon>Bacteria</taxon>
        <taxon>Bacillati</taxon>
        <taxon>Actinomycetota</taxon>
        <taxon>Coriobacteriia</taxon>
        <taxon>Coriobacteriales</taxon>
        <taxon>Kribbibacteriaceae</taxon>
        <taxon>Kribbibacterium</taxon>
    </lineage>
</organism>
<sequence length="332" mass="36056">MTEEQNLNAPTPMVKKFKLYTGNSNPALAQRIADILGVELSGLLLKQFANGEIYCRFDESVRGADVFFVQSIVGQNVNDMLMETLIAADAAQRASCRTFTAVIPHYGYARQDRKAAPREPITARLVANLLETAGVDRVVTLDLHQGQIQGFFDIPVNHLTALDLFGDYYKQFDFDTDQLVVVSPDVGRAKAAKKLSDMLGCSLAIAHKGRPKHNQAEVTGIIGDIKGKTCIINDDMIDTAGTLCAGVRELKKLGAGDIYVCATHGIFSGEGVSRIEEAPIVECVVTDAVPLDPACHDDKIKVISVADEFAECMQRIYNEVSVSGMFGADLNL</sequence>
<dbReference type="SMART" id="SM01400">
    <property type="entry name" value="Pribosyltran_N"/>
    <property type="match status" value="1"/>
</dbReference>
<dbReference type="NCBIfam" id="NF002320">
    <property type="entry name" value="PRK01259.1"/>
    <property type="match status" value="1"/>
</dbReference>
<dbReference type="Pfam" id="PF13793">
    <property type="entry name" value="Pribosyltran_N"/>
    <property type="match status" value="1"/>
</dbReference>
<keyword evidence="4" id="KW-1185">Reference proteome</keyword>
<dbReference type="PANTHER" id="PTHR10210:SF41">
    <property type="entry name" value="RIBOSE-PHOSPHATE PYROPHOSPHOKINASE 1, CHLOROPLASTIC"/>
    <property type="match status" value="1"/>
</dbReference>
<evidence type="ECO:0000259" key="2">
    <source>
        <dbReference type="Pfam" id="PF13793"/>
    </source>
</evidence>
<dbReference type="EC" id="2.7.6.1" evidence="3"/>
<accession>A0ABT6ZML4</accession>
<dbReference type="PANTHER" id="PTHR10210">
    <property type="entry name" value="RIBOSE-PHOSPHATE DIPHOSPHOKINASE FAMILY MEMBER"/>
    <property type="match status" value="1"/>
</dbReference>
<evidence type="ECO:0000313" key="3">
    <source>
        <dbReference type="EMBL" id="MDJ1130293.1"/>
    </source>
</evidence>
<dbReference type="Proteomes" id="UP001431693">
    <property type="component" value="Unassembled WGS sequence"/>
</dbReference>
<keyword evidence="3" id="KW-0808">Transferase</keyword>